<reference evidence="12" key="1">
    <citation type="submission" date="2018-06" db="EMBL/GenBank/DDBJ databases">
        <authorList>
            <person name="Zhirakovskaya E."/>
        </authorList>
    </citation>
    <scope>NUCLEOTIDE SEQUENCE</scope>
</reference>
<keyword evidence="5" id="KW-0545">Nucleotide biosynthesis</keyword>
<keyword evidence="6" id="KW-0547">Nucleotide-binding</keyword>
<keyword evidence="8" id="KW-0067">ATP-binding</keyword>
<dbReference type="InterPro" id="IPR029099">
    <property type="entry name" value="Pribosyltran_N"/>
</dbReference>
<dbReference type="GO" id="GO:0004749">
    <property type="term" value="F:ribose phosphate diphosphokinase activity"/>
    <property type="evidence" value="ECO:0007669"/>
    <property type="project" value="UniProtKB-EC"/>
</dbReference>
<evidence type="ECO:0000256" key="2">
    <source>
        <dbReference type="ARBA" id="ARBA00022490"/>
    </source>
</evidence>
<dbReference type="AlphaFoldDB" id="A0A3B0UB82"/>
<dbReference type="Gene3D" id="3.40.50.2020">
    <property type="match status" value="2"/>
</dbReference>
<dbReference type="SUPFAM" id="SSF53271">
    <property type="entry name" value="PRTase-like"/>
    <property type="match status" value="1"/>
</dbReference>
<dbReference type="GO" id="GO:0006164">
    <property type="term" value="P:purine nucleotide biosynthetic process"/>
    <property type="evidence" value="ECO:0007669"/>
    <property type="project" value="TreeGrafter"/>
</dbReference>
<dbReference type="GO" id="GO:0005737">
    <property type="term" value="C:cytoplasm"/>
    <property type="evidence" value="ECO:0007669"/>
    <property type="project" value="TreeGrafter"/>
</dbReference>
<dbReference type="NCBIfam" id="TIGR01251">
    <property type="entry name" value="ribP_PPkin"/>
    <property type="match status" value="1"/>
</dbReference>
<evidence type="ECO:0000256" key="1">
    <source>
        <dbReference type="ARBA" id="ARBA00013247"/>
    </source>
</evidence>
<dbReference type="NCBIfam" id="NF002320">
    <property type="entry name" value="PRK01259.1"/>
    <property type="match status" value="1"/>
</dbReference>
<accession>A0A3B0UB82</accession>
<evidence type="ECO:0000256" key="5">
    <source>
        <dbReference type="ARBA" id="ARBA00022727"/>
    </source>
</evidence>
<dbReference type="EC" id="2.7.6.1" evidence="1"/>
<sequence>MGKKFHPLKIFSCRGTRYLTEKICDSLGVDLGESSCPVFSDGEFEPCYEETIRGSHVFIVQSTPPPSDNLMELLLMIDAAKRASAYKIIAVIPYFGYARQDRKDKPRVSIGAKLMADLLSKAGVDRIITMDLHADQIQGFFDVPVDHLFASVIFIPFISKMGLGNIVIASPDVGGTKRANTYAKMLGTEMVICHKLRVKANIVGSMTVIGDVENKDVIIVDDIIDTAGTITKAANLMMEKGAKSVRAFAAHGVLSGPAIERIENSALQEVYFTNSIMTKNKSPKIKYLSVAGAFGEAIERVYKNQSISSLYYR</sequence>
<dbReference type="InterPro" id="IPR000836">
    <property type="entry name" value="PRTase_dom"/>
</dbReference>
<dbReference type="FunFam" id="3.40.50.2020:FF:000002">
    <property type="entry name" value="Ribose-phosphate pyrophosphokinase"/>
    <property type="match status" value="1"/>
</dbReference>
<dbReference type="Pfam" id="PF13793">
    <property type="entry name" value="Pribosyltran_N"/>
    <property type="match status" value="1"/>
</dbReference>
<organism evidence="12">
    <name type="scientific">hydrothermal vent metagenome</name>
    <dbReference type="NCBI Taxonomy" id="652676"/>
    <lineage>
        <taxon>unclassified sequences</taxon>
        <taxon>metagenomes</taxon>
        <taxon>ecological metagenomes</taxon>
    </lineage>
</organism>
<dbReference type="GO" id="GO:0009156">
    <property type="term" value="P:ribonucleoside monophosphate biosynthetic process"/>
    <property type="evidence" value="ECO:0007669"/>
    <property type="project" value="InterPro"/>
</dbReference>
<dbReference type="SMART" id="SM01400">
    <property type="entry name" value="Pribosyltran_N"/>
    <property type="match status" value="1"/>
</dbReference>
<comment type="catalytic activity">
    <reaction evidence="10">
        <text>D-ribose 5-phosphate + ATP = 5-phospho-alpha-D-ribose 1-diphosphate + AMP + H(+)</text>
        <dbReference type="Rhea" id="RHEA:15609"/>
        <dbReference type="ChEBI" id="CHEBI:15378"/>
        <dbReference type="ChEBI" id="CHEBI:30616"/>
        <dbReference type="ChEBI" id="CHEBI:58017"/>
        <dbReference type="ChEBI" id="CHEBI:78346"/>
        <dbReference type="ChEBI" id="CHEBI:456215"/>
        <dbReference type="EC" id="2.7.6.1"/>
    </reaction>
</comment>
<dbReference type="InterPro" id="IPR029057">
    <property type="entry name" value="PRTase-like"/>
</dbReference>
<keyword evidence="9" id="KW-0460">Magnesium</keyword>
<dbReference type="GO" id="GO:0002189">
    <property type="term" value="C:ribose phosphate diphosphokinase complex"/>
    <property type="evidence" value="ECO:0007669"/>
    <property type="project" value="TreeGrafter"/>
</dbReference>
<dbReference type="GO" id="GO:0006015">
    <property type="term" value="P:5-phosphoribose 1-diphosphate biosynthetic process"/>
    <property type="evidence" value="ECO:0007669"/>
    <property type="project" value="TreeGrafter"/>
</dbReference>
<dbReference type="GO" id="GO:0005524">
    <property type="term" value="F:ATP binding"/>
    <property type="evidence" value="ECO:0007669"/>
    <property type="project" value="UniProtKB-KW"/>
</dbReference>
<keyword evidence="7 12" id="KW-0418">Kinase</keyword>
<evidence type="ECO:0000313" key="12">
    <source>
        <dbReference type="EMBL" id="VAW21839.1"/>
    </source>
</evidence>
<gene>
    <name evidence="12" type="ORF">MNBD_BACTEROID01-1061</name>
</gene>
<dbReference type="InterPro" id="IPR000842">
    <property type="entry name" value="PRib_PP_synth_CS"/>
</dbReference>
<dbReference type="CDD" id="cd06223">
    <property type="entry name" value="PRTases_typeI"/>
    <property type="match status" value="1"/>
</dbReference>
<dbReference type="EMBL" id="UOEP01000156">
    <property type="protein sequence ID" value="VAW21839.1"/>
    <property type="molecule type" value="Genomic_DNA"/>
</dbReference>
<dbReference type="Pfam" id="PF14572">
    <property type="entry name" value="Pribosyl_synth"/>
    <property type="match status" value="1"/>
</dbReference>
<feature type="domain" description="Ribose-phosphate pyrophosphokinase N-terminal" evidence="11">
    <location>
        <begin position="8"/>
        <end position="123"/>
    </location>
</feature>
<keyword evidence="2" id="KW-0963">Cytoplasm</keyword>
<protein>
    <recommendedName>
        <fullName evidence="1">ribose-phosphate diphosphokinase</fullName>
        <ecNumber evidence="1">2.7.6.1</ecNumber>
    </recommendedName>
</protein>
<dbReference type="FunFam" id="3.40.50.2020:FF:000007">
    <property type="entry name" value="Ribose-phosphate pyrophosphokinase"/>
    <property type="match status" value="1"/>
</dbReference>
<evidence type="ECO:0000256" key="9">
    <source>
        <dbReference type="ARBA" id="ARBA00022842"/>
    </source>
</evidence>
<evidence type="ECO:0000256" key="10">
    <source>
        <dbReference type="ARBA" id="ARBA00049535"/>
    </source>
</evidence>
<name>A0A3B0UB82_9ZZZZ</name>
<evidence type="ECO:0000256" key="3">
    <source>
        <dbReference type="ARBA" id="ARBA00022679"/>
    </source>
</evidence>
<dbReference type="GO" id="GO:0016301">
    <property type="term" value="F:kinase activity"/>
    <property type="evidence" value="ECO:0007669"/>
    <property type="project" value="UniProtKB-KW"/>
</dbReference>
<evidence type="ECO:0000256" key="4">
    <source>
        <dbReference type="ARBA" id="ARBA00022723"/>
    </source>
</evidence>
<dbReference type="InterPro" id="IPR005946">
    <property type="entry name" value="Rib-P_diPkinase"/>
</dbReference>
<proteinExistence type="predicted"/>
<evidence type="ECO:0000256" key="6">
    <source>
        <dbReference type="ARBA" id="ARBA00022741"/>
    </source>
</evidence>
<dbReference type="PROSITE" id="PS00114">
    <property type="entry name" value="PRPP_SYNTHASE"/>
    <property type="match status" value="1"/>
</dbReference>
<evidence type="ECO:0000259" key="11">
    <source>
        <dbReference type="Pfam" id="PF13793"/>
    </source>
</evidence>
<dbReference type="GO" id="GO:0000287">
    <property type="term" value="F:magnesium ion binding"/>
    <property type="evidence" value="ECO:0007669"/>
    <property type="project" value="InterPro"/>
</dbReference>
<evidence type="ECO:0000256" key="8">
    <source>
        <dbReference type="ARBA" id="ARBA00022840"/>
    </source>
</evidence>
<dbReference type="PANTHER" id="PTHR10210">
    <property type="entry name" value="RIBOSE-PHOSPHATE DIPHOSPHOKINASE FAMILY MEMBER"/>
    <property type="match status" value="1"/>
</dbReference>
<evidence type="ECO:0000256" key="7">
    <source>
        <dbReference type="ARBA" id="ARBA00022777"/>
    </source>
</evidence>
<keyword evidence="4" id="KW-0479">Metal-binding</keyword>
<dbReference type="PANTHER" id="PTHR10210:SF41">
    <property type="entry name" value="RIBOSE-PHOSPHATE PYROPHOSPHOKINASE 1, CHLOROPLASTIC"/>
    <property type="match status" value="1"/>
</dbReference>
<keyword evidence="3 12" id="KW-0808">Transferase</keyword>